<dbReference type="GO" id="GO:0032259">
    <property type="term" value="P:methylation"/>
    <property type="evidence" value="ECO:0007669"/>
    <property type="project" value="UniProtKB-KW"/>
</dbReference>
<dbReference type="Pfam" id="PF13649">
    <property type="entry name" value="Methyltransf_25"/>
    <property type="match status" value="1"/>
</dbReference>
<evidence type="ECO:0000313" key="3">
    <source>
        <dbReference type="Proteomes" id="UP000188879"/>
    </source>
</evidence>
<dbReference type="SUPFAM" id="SSF53335">
    <property type="entry name" value="S-adenosyl-L-methionine-dependent methyltransferases"/>
    <property type="match status" value="1"/>
</dbReference>
<feature type="domain" description="Methyltransferase" evidence="1">
    <location>
        <begin position="40"/>
        <end position="131"/>
    </location>
</feature>
<protein>
    <submittedName>
        <fullName evidence="2">Methyltransferase type 11</fullName>
    </submittedName>
</protein>
<comment type="caution">
    <text evidence="2">The sequence shown here is derived from an EMBL/GenBank/DDBJ whole genome shotgun (WGS) entry which is preliminary data.</text>
</comment>
<evidence type="ECO:0000313" key="2">
    <source>
        <dbReference type="EMBL" id="ONG53118.1"/>
    </source>
</evidence>
<gene>
    <name evidence="2" type="ORF">BKE38_13440</name>
</gene>
<dbReference type="EMBL" id="MLCO01000116">
    <property type="protein sequence ID" value="ONG53118.1"/>
    <property type="molecule type" value="Genomic_DNA"/>
</dbReference>
<dbReference type="Proteomes" id="UP000188879">
    <property type="component" value="Unassembled WGS sequence"/>
</dbReference>
<keyword evidence="2" id="KW-0808">Transferase</keyword>
<organism evidence="2 3">
    <name type="scientific">Teichococcus deserti</name>
    <dbReference type="NCBI Taxonomy" id="1817963"/>
    <lineage>
        <taxon>Bacteria</taxon>
        <taxon>Pseudomonadati</taxon>
        <taxon>Pseudomonadota</taxon>
        <taxon>Alphaproteobacteria</taxon>
        <taxon>Acetobacterales</taxon>
        <taxon>Roseomonadaceae</taxon>
        <taxon>Roseomonas</taxon>
    </lineage>
</organism>
<keyword evidence="2" id="KW-0489">Methyltransferase</keyword>
<dbReference type="AlphaFoldDB" id="A0A1V2H1Y7"/>
<sequence length="208" mass="22530">MSDAAAWDARYGAAPWLFGQAPNRYLESLAPRLRPGLRALALGDGEGRNGVWLAEQGLDVLAVDWSATGLERAEQLARDRGQRIATEAADLTVWSWPEARFDLIAWVFCHLPSADRAVVAAGACRALAPGGLLLLEGFSPAQQGRRSGGPKDPDLLWTRAKAEADFAGLEMLECLEGTVLLDEGPRHQGPAEVVRGLWRKPQAERLIA</sequence>
<accession>A0A1V2H1Y7</accession>
<reference evidence="2 3" key="1">
    <citation type="submission" date="2016-10" db="EMBL/GenBank/DDBJ databases">
        <title>Draft Genome sequence of Roseomonas sp. strain M3.</title>
        <authorList>
            <person name="Subhash Y."/>
            <person name="Lee S."/>
        </authorList>
    </citation>
    <scope>NUCLEOTIDE SEQUENCE [LARGE SCALE GENOMIC DNA]</scope>
    <source>
        <strain evidence="2 3">M3</strain>
    </source>
</reference>
<dbReference type="GO" id="GO:0008168">
    <property type="term" value="F:methyltransferase activity"/>
    <property type="evidence" value="ECO:0007669"/>
    <property type="project" value="UniProtKB-KW"/>
</dbReference>
<evidence type="ECO:0000259" key="1">
    <source>
        <dbReference type="Pfam" id="PF13649"/>
    </source>
</evidence>
<dbReference type="InterPro" id="IPR029063">
    <property type="entry name" value="SAM-dependent_MTases_sf"/>
</dbReference>
<proteinExistence type="predicted"/>
<dbReference type="Gene3D" id="3.40.50.150">
    <property type="entry name" value="Vaccinia Virus protein VP39"/>
    <property type="match status" value="1"/>
</dbReference>
<dbReference type="InterPro" id="IPR041698">
    <property type="entry name" value="Methyltransf_25"/>
</dbReference>
<dbReference type="RefSeq" id="WP_076957863.1">
    <property type="nucleotide sequence ID" value="NZ_MLCO01000116.1"/>
</dbReference>
<name>A0A1V2H1Y7_9PROT</name>
<keyword evidence="3" id="KW-1185">Reference proteome</keyword>
<dbReference type="OrthoDB" id="9786503at2"/>